<dbReference type="SUPFAM" id="SSF56235">
    <property type="entry name" value="N-terminal nucleophile aminohydrolases (Ntn hydrolases)"/>
    <property type="match status" value="1"/>
</dbReference>
<dbReference type="InterPro" id="IPR029055">
    <property type="entry name" value="Ntn_hydrolases_N"/>
</dbReference>
<accession>A0ABQ8UFB7</accession>
<evidence type="ECO:0000256" key="3">
    <source>
        <dbReference type="RuleBase" id="RU000551"/>
    </source>
</evidence>
<dbReference type="CDD" id="cd03755">
    <property type="entry name" value="proteasome_alpha_type_7"/>
    <property type="match status" value="1"/>
</dbReference>
<feature type="domain" description="Proteasome alpha-type subunits" evidence="5">
    <location>
        <begin position="4"/>
        <end position="26"/>
    </location>
</feature>
<dbReference type="InterPro" id="IPR050115">
    <property type="entry name" value="Proteasome_alpha"/>
</dbReference>
<keyword evidence="7" id="KW-1185">Reference proteome</keyword>
<proteinExistence type="inferred from homology"/>
<dbReference type="InterPro" id="IPR001353">
    <property type="entry name" value="Proteasome_sua/b"/>
</dbReference>
<dbReference type="Gene3D" id="3.60.20.10">
    <property type="entry name" value="Glutamine Phosphoribosylpyrophosphate, subunit 1, domain 1"/>
    <property type="match status" value="1"/>
</dbReference>
<keyword evidence="1 2" id="KW-0647">Proteasome</keyword>
<dbReference type="NCBIfam" id="NF003075">
    <property type="entry name" value="PRK03996.1"/>
    <property type="match status" value="1"/>
</dbReference>
<dbReference type="EMBL" id="JAPMOS010000072">
    <property type="protein sequence ID" value="KAJ4456377.1"/>
    <property type="molecule type" value="Genomic_DNA"/>
</dbReference>
<reference evidence="6" key="1">
    <citation type="journal article" date="2022" name="bioRxiv">
        <title>Genomics of Preaxostyla Flagellates Illuminates Evolutionary Transitions and the Path Towards Mitochondrial Loss.</title>
        <authorList>
            <person name="Novak L.V.F."/>
            <person name="Treitli S.C."/>
            <person name="Pyrih J."/>
            <person name="Halakuc P."/>
            <person name="Pipaliya S.V."/>
            <person name="Vacek V."/>
            <person name="Brzon O."/>
            <person name="Soukal P."/>
            <person name="Eme L."/>
            <person name="Dacks J.B."/>
            <person name="Karnkowska A."/>
            <person name="Elias M."/>
            <person name="Hampl V."/>
        </authorList>
    </citation>
    <scope>NUCLEOTIDE SEQUENCE</scope>
    <source>
        <strain evidence="6">RCP-MX</strain>
    </source>
</reference>
<sequence>MSRYDRALTIFSPDGHLFQVEYAMEAVKKGSTAVGVRGQNAVVLALEKQEAKKLQDTRTVRKICVLDSHLCLVFAGLSADARVLINKARMECQSFRLTMDEPCSVEYISRYIAGIQQKYTQSGGARPFGISTMVAGFDLDNQPHLYMTDPGGTNSEWKANAIGRNYTTVREFLEKHYVANLPTDDAVLLALKALLEVVDSGPKNLEIALMEPGRPMRLLSDEEVGRYVERIEAEKAAAAAAQAEKQRALQAQADAAAPAAPAPAPAPTQPASEPPK</sequence>
<evidence type="ECO:0000259" key="5">
    <source>
        <dbReference type="PROSITE" id="PS00388"/>
    </source>
</evidence>
<dbReference type="InterPro" id="IPR023332">
    <property type="entry name" value="Proteasome_alpha-type"/>
</dbReference>
<comment type="subunit">
    <text evidence="3">The 26S proteasome consists of a 20S proteasome core and two 19S regulatory subunits.</text>
</comment>
<comment type="subcellular location">
    <subcellularLocation>
        <location evidence="3">Cytoplasm</location>
    </subcellularLocation>
    <subcellularLocation>
        <location evidence="3">Nucleus</location>
    </subcellularLocation>
</comment>
<comment type="caution">
    <text evidence="6">The sequence shown here is derived from an EMBL/GenBank/DDBJ whole genome shotgun (WGS) entry which is preliminary data.</text>
</comment>
<evidence type="ECO:0000256" key="2">
    <source>
        <dbReference type="PROSITE-ProRule" id="PRU00808"/>
    </source>
</evidence>
<feature type="region of interest" description="Disordered" evidence="4">
    <location>
        <begin position="244"/>
        <end position="276"/>
    </location>
</feature>
<dbReference type="Proteomes" id="UP001141327">
    <property type="component" value="Unassembled WGS sequence"/>
</dbReference>
<gene>
    <name evidence="6" type="ORF">PAPYR_8417</name>
</gene>
<comment type="similarity">
    <text evidence="2 3">Belongs to the peptidase T1A family.</text>
</comment>
<feature type="compositionally biased region" description="Pro residues" evidence="4">
    <location>
        <begin position="260"/>
        <end position="276"/>
    </location>
</feature>
<dbReference type="InterPro" id="IPR000426">
    <property type="entry name" value="Proteasome_asu_N"/>
</dbReference>
<keyword evidence="3" id="KW-0963">Cytoplasm</keyword>
<dbReference type="SMART" id="SM00948">
    <property type="entry name" value="Proteasome_A_N"/>
    <property type="match status" value="1"/>
</dbReference>
<feature type="compositionally biased region" description="Low complexity" evidence="4">
    <location>
        <begin position="244"/>
        <end position="259"/>
    </location>
</feature>
<dbReference type="PROSITE" id="PS51475">
    <property type="entry name" value="PROTEASOME_ALPHA_2"/>
    <property type="match status" value="1"/>
</dbReference>
<dbReference type="PANTHER" id="PTHR11599">
    <property type="entry name" value="PROTEASOME SUBUNIT ALPHA/BETA"/>
    <property type="match status" value="1"/>
</dbReference>
<organism evidence="6 7">
    <name type="scientific">Paratrimastix pyriformis</name>
    <dbReference type="NCBI Taxonomy" id="342808"/>
    <lineage>
        <taxon>Eukaryota</taxon>
        <taxon>Metamonada</taxon>
        <taxon>Preaxostyla</taxon>
        <taxon>Paratrimastigidae</taxon>
        <taxon>Paratrimastix</taxon>
    </lineage>
</organism>
<protein>
    <recommendedName>
        <fullName evidence="3">Proteasome subunit alpha type</fullName>
    </recommendedName>
</protein>
<dbReference type="Pfam" id="PF00227">
    <property type="entry name" value="Proteasome"/>
    <property type="match status" value="1"/>
</dbReference>
<dbReference type="PROSITE" id="PS00388">
    <property type="entry name" value="PROTEASOME_ALPHA_1"/>
    <property type="match status" value="1"/>
</dbReference>
<evidence type="ECO:0000256" key="1">
    <source>
        <dbReference type="ARBA" id="ARBA00022942"/>
    </source>
</evidence>
<evidence type="ECO:0000313" key="7">
    <source>
        <dbReference type="Proteomes" id="UP001141327"/>
    </source>
</evidence>
<dbReference type="GO" id="GO:0000502">
    <property type="term" value="C:proteasome complex"/>
    <property type="evidence" value="ECO:0007669"/>
    <property type="project" value="UniProtKB-KW"/>
</dbReference>
<evidence type="ECO:0000256" key="4">
    <source>
        <dbReference type="SAM" id="MobiDB-lite"/>
    </source>
</evidence>
<evidence type="ECO:0000313" key="6">
    <source>
        <dbReference type="EMBL" id="KAJ4456377.1"/>
    </source>
</evidence>
<keyword evidence="3" id="KW-0539">Nucleus</keyword>
<name>A0ABQ8UFB7_9EUKA</name>
<dbReference type="Pfam" id="PF10584">
    <property type="entry name" value="Proteasome_A_N"/>
    <property type="match status" value="1"/>
</dbReference>